<name>A0A0W8F5J6_9ZZZZ</name>
<evidence type="ECO:0000313" key="2">
    <source>
        <dbReference type="EMBL" id="KUG16014.1"/>
    </source>
</evidence>
<gene>
    <name evidence="2" type="ORF">ASZ90_014345</name>
</gene>
<protein>
    <recommendedName>
        <fullName evidence="1">CRISPR-associated protein Cas6 C-terminal domain-containing protein</fullName>
    </recommendedName>
</protein>
<organism evidence="2">
    <name type="scientific">hydrocarbon metagenome</name>
    <dbReference type="NCBI Taxonomy" id="938273"/>
    <lineage>
        <taxon>unclassified sequences</taxon>
        <taxon>metagenomes</taxon>
        <taxon>ecological metagenomes</taxon>
    </lineage>
</organism>
<evidence type="ECO:0000259" key="1">
    <source>
        <dbReference type="Pfam" id="PF10040"/>
    </source>
</evidence>
<dbReference type="EMBL" id="LNQE01001517">
    <property type="protein sequence ID" value="KUG16014.1"/>
    <property type="molecule type" value="Genomic_DNA"/>
</dbReference>
<accession>A0A0W8F5J6</accession>
<sequence length="51" mass="5888">MKKLSHPPFFVGEITYRGEFSREVMALLELGRLIHVGKMATFGNEMYEVKV</sequence>
<feature type="domain" description="CRISPR-associated protein Cas6 C-terminal" evidence="1">
    <location>
        <begin position="9"/>
        <end position="43"/>
    </location>
</feature>
<proteinExistence type="predicted"/>
<comment type="caution">
    <text evidence="2">The sequence shown here is derived from an EMBL/GenBank/DDBJ whole genome shotgun (WGS) entry which is preliminary data.</text>
</comment>
<dbReference type="AlphaFoldDB" id="A0A0W8F5J6"/>
<dbReference type="Pfam" id="PF10040">
    <property type="entry name" value="CRISPR_Cas6"/>
    <property type="match status" value="1"/>
</dbReference>
<reference evidence="2" key="1">
    <citation type="journal article" date="2015" name="Proc. Natl. Acad. Sci. U.S.A.">
        <title>Networks of energetic and metabolic interactions define dynamics in microbial communities.</title>
        <authorList>
            <person name="Embree M."/>
            <person name="Liu J.K."/>
            <person name="Al-Bassam M.M."/>
            <person name="Zengler K."/>
        </authorList>
    </citation>
    <scope>NUCLEOTIDE SEQUENCE</scope>
</reference>
<dbReference type="InterPro" id="IPR019267">
    <property type="entry name" value="CRISPR-assoc_Cas6_C"/>
</dbReference>